<dbReference type="OrthoDB" id="1440808at2"/>
<keyword evidence="3" id="KW-1185">Reference proteome</keyword>
<dbReference type="AlphaFoldDB" id="A0A1Y1CQ22"/>
<sequence>MKGNIYIKALEIGFENQTTGISFSKVVEELGIEKDLESPVFACNFTIWFYTNFYNPDAEASVKYNSTGPPYITPVTLDELKEFKTEKSFIKGEATQKYIDYLELKEARESSQIAKMFAYASIFIAICSIIVSPIVSNYLSESPTPVIVTENRDNSNDLIYQKLTEIDSTINQVVKDFNQTKLKQLVVTAPKK</sequence>
<gene>
    <name evidence="2" type="ORF">ALGA_3750</name>
</gene>
<protein>
    <submittedName>
        <fullName evidence="2">Uncharacterized protein</fullName>
    </submittedName>
</protein>
<dbReference type="EMBL" id="AP018042">
    <property type="protein sequence ID" value="BAX82042.1"/>
    <property type="molecule type" value="Genomic_DNA"/>
</dbReference>
<proteinExistence type="predicted"/>
<dbReference type="RefSeq" id="WP_096432009.1">
    <property type="nucleotide sequence ID" value="NZ_AP018042.1"/>
</dbReference>
<organism evidence="2 3">
    <name type="scientific">Labilibaculum antarcticum</name>
    <dbReference type="NCBI Taxonomy" id="1717717"/>
    <lineage>
        <taxon>Bacteria</taxon>
        <taxon>Pseudomonadati</taxon>
        <taxon>Bacteroidota</taxon>
        <taxon>Bacteroidia</taxon>
        <taxon>Marinilabiliales</taxon>
        <taxon>Marinifilaceae</taxon>
        <taxon>Labilibaculum</taxon>
    </lineage>
</organism>
<name>A0A1Y1CQ22_9BACT</name>
<evidence type="ECO:0000313" key="3">
    <source>
        <dbReference type="Proteomes" id="UP000218267"/>
    </source>
</evidence>
<evidence type="ECO:0000313" key="2">
    <source>
        <dbReference type="EMBL" id="BAX82042.1"/>
    </source>
</evidence>
<dbReference type="KEGG" id="mbas:ALGA_3750"/>
<keyword evidence="1" id="KW-0472">Membrane</keyword>
<keyword evidence="1" id="KW-0812">Transmembrane</keyword>
<dbReference type="Proteomes" id="UP000218267">
    <property type="component" value="Chromosome"/>
</dbReference>
<feature type="transmembrane region" description="Helical" evidence="1">
    <location>
        <begin position="116"/>
        <end position="135"/>
    </location>
</feature>
<keyword evidence="1" id="KW-1133">Transmembrane helix</keyword>
<evidence type="ECO:0000256" key="1">
    <source>
        <dbReference type="SAM" id="Phobius"/>
    </source>
</evidence>
<reference evidence="3" key="2">
    <citation type="journal article" date="2020" name="Antonie Van Leeuwenhoek">
        <title>Labilibaculum antarcticum sp. nov., a novel facultative anaerobic, psychrotorelant bacterium isolated from marine sediment of Antarctica.</title>
        <authorList>
            <person name="Watanabe M."/>
            <person name="Kojima H."/>
            <person name="Fukui M."/>
        </authorList>
    </citation>
    <scope>NUCLEOTIDE SEQUENCE [LARGE SCALE GENOMIC DNA]</scope>
    <source>
        <strain evidence="3">SPP2</strain>
    </source>
</reference>
<reference evidence="2 3" key="1">
    <citation type="journal article" date="2018" name="Mar. Genomics">
        <title>Complete genome sequence of Marinifilaceae bacterium strain SPP2, isolated from the Antarctic marine sediment.</title>
        <authorList>
            <person name="Watanabe M."/>
            <person name="Kojima H."/>
            <person name="Fukui M."/>
        </authorList>
    </citation>
    <scope>NUCLEOTIDE SEQUENCE [LARGE SCALE GENOMIC DNA]</scope>
    <source>
        <strain evidence="2 3">SPP2</strain>
    </source>
</reference>
<accession>A0A1Y1CQ22</accession>